<sequence>MGQLNELVEHFELIIFDQTSSTTVLQITVKTLEFLNRMIPIPLTKQLLNSAVTNYKMAWHRTQDTSPSRSTHNESNRLLATLRLLTVLSGHFNLSKWDLTEPLLFSLKMLLRQRRLPNGDDLPPEAFSLYLKACFCCLCWDMENLEGTALNNVDMDEYCDVLHHNLEDYLYVTFSLVGKSNTEPLAYPCFSYTCDLFVLHGNLCGSSNPSIRSVAHVPSGNELDILEGFLMEHFLELSPSDLMLETNSDQLQRIRSILTSYLKVVCLGVVPTMRASKFYEYYVKYHAPFGDVMRCSMELALQRNPIHFAMTMLHTCLLLYAKVFPDDTRHAAGQRALRPAEFSELMELANRLAKILISNPMEHRECVIAFHRSGILFVFELAQKQPTEATKKLPFLRVLKVFVPLLLVQDKTRILNFFEPYEQLIIPTCNRNDIAHLKEYRNALRPRKTKSYPQAT</sequence>
<gene>
    <name evidence="4" type="primary">SA2</name>
    <name evidence="4" type="synonym">SA-2</name>
    <name evidence="3 4" type="ORF">CG13916</name>
</gene>
<evidence type="ECO:0000259" key="2">
    <source>
        <dbReference type="Pfam" id="PF24571"/>
    </source>
</evidence>
<evidence type="ECO:0000313" key="4">
    <source>
        <dbReference type="FlyBase" id="FBgn0043865"/>
    </source>
</evidence>
<dbReference type="PANTHER" id="PTHR11199">
    <property type="entry name" value="STROMAL ANTIGEN"/>
    <property type="match status" value="1"/>
</dbReference>
<dbReference type="OrthoDB" id="498590at2759"/>
<dbReference type="HOGENOM" id="CLU_005067_0_0_1"/>
<dbReference type="EMBL" id="AY075256">
    <property type="protein sequence ID" value="AAL68123.1"/>
    <property type="molecule type" value="mRNA"/>
</dbReference>
<dbReference type="VEuPathDB" id="VectorBase:FBgn0043865"/>
<dbReference type="FlyBase" id="FBgn0043865">
    <property type="gene designation" value="SA2"/>
</dbReference>
<proteinExistence type="evidence at transcript level"/>
<protein>
    <submittedName>
        <fullName evidence="3">AT21944p</fullName>
    </submittedName>
</protein>
<name>Q8T8V6_DROME</name>
<dbReference type="PANTHER" id="PTHR11199:SF0">
    <property type="entry name" value="LD34181P-RELATED"/>
    <property type="match status" value="1"/>
</dbReference>
<evidence type="ECO:0000256" key="1">
    <source>
        <dbReference type="ARBA" id="ARBA00005486"/>
    </source>
</evidence>
<dbReference type="AGR" id="FB:FBgn0043865"/>
<dbReference type="ExpressionAtlas" id="Q8T8V6">
    <property type="expression patterns" value="baseline and differential"/>
</dbReference>
<dbReference type="InterPro" id="IPR056396">
    <property type="entry name" value="HEAT_SCC3-SA"/>
</dbReference>
<reference evidence="3" key="1">
    <citation type="submission" date="2002-01" db="EMBL/GenBank/DDBJ databases">
        <authorList>
            <person name="Stapleton M."/>
            <person name="Brokstein P."/>
            <person name="Hong L."/>
            <person name="Agbayani A."/>
            <person name="Carlson J."/>
            <person name="Champe M."/>
            <person name="Chavez C."/>
            <person name="Dorsett V."/>
            <person name="Dresnek D."/>
            <person name="Farfan D."/>
            <person name="Frise E."/>
            <person name="George R."/>
            <person name="Gonzalez M."/>
            <person name="Guarin H."/>
            <person name="Kronmiller B."/>
            <person name="Li P."/>
            <person name="Liao G."/>
            <person name="Miranda A."/>
            <person name="Mungall C.J."/>
            <person name="Nunoo J."/>
            <person name="Pacleb J."/>
            <person name="Paragas V."/>
            <person name="Park S."/>
            <person name="Patel S."/>
            <person name="Phouanenavong S."/>
            <person name="Wan K."/>
            <person name="Yu C."/>
            <person name="Lewis S.E."/>
            <person name="Rubin G.M."/>
            <person name="Celniker S."/>
        </authorList>
    </citation>
    <scope>NUCLEOTIDE SEQUENCE</scope>
</reference>
<dbReference type="AlphaFoldDB" id="Q8T8V6"/>
<dbReference type="Pfam" id="PF24571">
    <property type="entry name" value="HEAT_SCC3-SA"/>
    <property type="match status" value="1"/>
</dbReference>
<dbReference type="InterPro" id="IPR039662">
    <property type="entry name" value="Cohesin_Scc3/SA"/>
</dbReference>
<accession>Q8T8V6</accession>
<feature type="domain" description="Cohesin subunit SCC3/SA HEAT-repeats" evidence="2">
    <location>
        <begin position="3"/>
        <end position="140"/>
    </location>
</feature>
<comment type="similarity">
    <text evidence="1">Belongs to the SCC3 family.</text>
</comment>
<evidence type="ECO:0000313" key="3">
    <source>
        <dbReference type="EMBL" id="AAL68123.1"/>
    </source>
</evidence>
<organism evidence="3">
    <name type="scientific">Drosophila melanogaster</name>
    <name type="common">Fruit fly</name>
    <dbReference type="NCBI Taxonomy" id="7227"/>
    <lineage>
        <taxon>Eukaryota</taxon>
        <taxon>Metazoa</taxon>
        <taxon>Ecdysozoa</taxon>
        <taxon>Arthropoda</taxon>
        <taxon>Hexapoda</taxon>
        <taxon>Insecta</taxon>
        <taxon>Pterygota</taxon>
        <taxon>Neoptera</taxon>
        <taxon>Endopterygota</taxon>
        <taxon>Diptera</taxon>
        <taxon>Brachycera</taxon>
        <taxon>Muscomorpha</taxon>
        <taxon>Ephydroidea</taxon>
        <taxon>Drosophilidae</taxon>
        <taxon>Drosophila</taxon>
        <taxon>Sophophora</taxon>
    </lineage>
</organism>